<evidence type="ECO:0000256" key="1">
    <source>
        <dbReference type="SAM" id="MobiDB-lite"/>
    </source>
</evidence>
<feature type="compositionally biased region" description="Basic and acidic residues" evidence="1">
    <location>
        <begin position="24"/>
        <end position="42"/>
    </location>
</feature>
<feature type="region of interest" description="Disordered" evidence="1">
    <location>
        <begin position="306"/>
        <end position="326"/>
    </location>
</feature>
<accession>A0AAF0Y732</accession>
<name>A0AAF0Y732_9TREE</name>
<dbReference type="InterPro" id="IPR036249">
    <property type="entry name" value="Thioredoxin-like_sf"/>
</dbReference>
<feature type="compositionally biased region" description="Acidic residues" evidence="1">
    <location>
        <begin position="256"/>
        <end position="266"/>
    </location>
</feature>
<organism evidence="2 3">
    <name type="scientific">Vanrija pseudolonga</name>
    <dbReference type="NCBI Taxonomy" id="143232"/>
    <lineage>
        <taxon>Eukaryota</taxon>
        <taxon>Fungi</taxon>
        <taxon>Dikarya</taxon>
        <taxon>Basidiomycota</taxon>
        <taxon>Agaricomycotina</taxon>
        <taxon>Tremellomycetes</taxon>
        <taxon>Trichosporonales</taxon>
        <taxon>Trichosporonaceae</taxon>
        <taxon>Vanrija</taxon>
    </lineage>
</organism>
<dbReference type="EMBL" id="CP086715">
    <property type="protein sequence ID" value="WOO79314.1"/>
    <property type="molecule type" value="Genomic_DNA"/>
</dbReference>
<dbReference type="AlphaFoldDB" id="A0AAF0Y732"/>
<feature type="compositionally biased region" description="Low complexity" evidence="1">
    <location>
        <begin position="66"/>
        <end position="78"/>
    </location>
</feature>
<dbReference type="Proteomes" id="UP000827549">
    <property type="component" value="Chromosome 2"/>
</dbReference>
<feature type="region of interest" description="Disordered" evidence="1">
    <location>
        <begin position="246"/>
        <end position="273"/>
    </location>
</feature>
<protein>
    <submittedName>
        <fullName evidence="2">Phosducin</fullName>
    </submittedName>
</protein>
<evidence type="ECO:0000313" key="2">
    <source>
        <dbReference type="EMBL" id="WOO79314.1"/>
    </source>
</evidence>
<keyword evidence="3" id="KW-1185">Reference proteome</keyword>
<dbReference type="GeneID" id="87806086"/>
<gene>
    <name evidence="2" type="primary">PDC</name>
    <name evidence="2" type="ORF">LOC62_02G002839</name>
</gene>
<dbReference type="Gene3D" id="3.40.30.10">
    <property type="entry name" value="Glutaredoxin"/>
    <property type="match status" value="1"/>
</dbReference>
<dbReference type="RefSeq" id="XP_062625346.1">
    <property type="nucleotide sequence ID" value="XM_062769362.1"/>
</dbReference>
<dbReference type="PANTHER" id="PTHR46052">
    <property type="entry name" value="PHOSDUCIN-LIKE PROTEIN"/>
    <property type="match status" value="1"/>
</dbReference>
<feature type="compositionally biased region" description="Basic and acidic residues" evidence="1">
    <location>
        <begin position="114"/>
        <end position="123"/>
    </location>
</feature>
<evidence type="ECO:0000313" key="3">
    <source>
        <dbReference type="Proteomes" id="UP000827549"/>
    </source>
</evidence>
<dbReference type="InterPro" id="IPR051499">
    <property type="entry name" value="Phosducin-like_reg"/>
</dbReference>
<dbReference type="PANTHER" id="PTHR46052:SF1">
    <property type="entry name" value="PHOSDUCIN-LIKE PROTEIN"/>
    <property type="match status" value="1"/>
</dbReference>
<feature type="compositionally biased region" description="Low complexity" evidence="1">
    <location>
        <begin position="103"/>
        <end position="113"/>
    </location>
</feature>
<dbReference type="SUPFAM" id="SSF52833">
    <property type="entry name" value="Thioredoxin-like"/>
    <property type="match status" value="1"/>
</dbReference>
<proteinExistence type="predicted"/>
<reference evidence="2" key="1">
    <citation type="submission" date="2023-10" db="EMBL/GenBank/DDBJ databases">
        <authorList>
            <person name="Noh H."/>
        </authorList>
    </citation>
    <scope>NUCLEOTIDE SEQUENCE</scope>
    <source>
        <strain evidence="2">DUCC4014</strain>
    </source>
</reference>
<sequence>MAGLEDAALSGELFRQHSAASGERSSHDDHDHEHEGDTHQATDDEESLGLVSGAAPARGVRQGGVPAPSAPSMRSSRPYADNVPRRAGAPQTGPKGVVEDQRAAAAAAAQAQRDAVRHTRAAQERAAITAPTVHEEDATRKLAAQLADASIDDERARWRAARLDELRSASAVGQERGLREVGKESFIGAVERRGWVVVLIYEPDIARCQELLASTVALARSLPGNLAEPVSVVRARASQLAFSLLPAEPRPHGDNYDDDEEEEEEARPDPDVLPTMLVYRDGELERTWVRVDFDLRDDGVEGLLRREGILRETKGSGYDDEEDEED</sequence>
<feature type="region of interest" description="Disordered" evidence="1">
    <location>
        <begin position="1"/>
        <end position="133"/>
    </location>
</feature>